<dbReference type="PANTHER" id="PTHR10587:SF133">
    <property type="entry name" value="CHITIN DEACETYLASE 1-RELATED"/>
    <property type="match status" value="1"/>
</dbReference>
<evidence type="ECO:0000313" key="6">
    <source>
        <dbReference type="Proteomes" id="UP001595839"/>
    </source>
</evidence>
<dbReference type="PROSITE" id="PS51677">
    <property type="entry name" value="NODB"/>
    <property type="match status" value="1"/>
</dbReference>
<sequence length="266" mass="29003">MLIVSRRSRLFALATAVATVLAGALILALTFTTYERTSPREARSKASTSGPGSGSGSESVAGNVDCRRAKCVALTFDGGPSLTTPGLLDILKQEDLHATFFVQGKGHIAKYPEILRRISDEGHEIGNHTWTHPRLTDIDADDARHELTRTQDAVERITGIRPVLMRPPQGRTNREVAEICRDLGLAQVLWSVTAKDYETTDSALITERVLDQTRRDGIILLHDLHKGTVPAVPGIIKALKQRGYTIVTVSQLLAPAKPQPGMAYRP</sequence>
<evidence type="ECO:0000256" key="1">
    <source>
        <dbReference type="ARBA" id="ARBA00022723"/>
    </source>
</evidence>
<dbReference type="InterPro" id="IPR050248">
    <property type="entry name" value="Polysacc_deacetylase_ArnD"/>
</dbReference>
<dbReference type="InterPro" id="IPR011330">
    <property type="entry name" value="Glyco_hydro/deAcase_b/a-brl"/>
</dbReference>
<dbReference type="Proteomes" id="UP001595839">
    <property type="component" value="Unassembled WGS sequence"/>
</dbReference>
<gene>
    <name evidence="5" type="ORF">ACFPIH_04555</name>
</gene>
<name>A0ABV9AIA3_9ACTN</name>
<organism evidence="5 6">
    <name type="scientific">Streptomyces vulcanius</name>
    <dbReference type="NCBI Taxonomy" id="1441876"/>
    <lineage>
        <taxon>Bacteria</taxon>
        <taxon>Bacillati</taxon>
        <taxon>Actinomycetota</taxon>
        <taxon>Actinomycetes</taxon>
        <taxon>Kitasatosporales</taxon>
        <taxon>Streptomycetaceae</taxon>
        <taxon>Streptomyces</taxon>
    </lineage>
</organism>
<dbReference type="EMBL" id="JBHSFK010000002">
    <property type="protein sequence ID" value="MFC4498795.1"/>
    <property type="molecule type" value="Genomic_DNA"/>
</dbReference>
<evidence type="ECO:0000256" key="3">
    <source>
        <dbReference type="SAM" id="MobiDB-lite"/>
    </source>
</evidence>
<dbReference type="InterPro" id="IPR002509">
    <property type="entry name" value="NODB_dom"/>
</dbReference>
<dbReference type="GO" id="GO:0016787">
    <property type="term" value="F:hydrolase activity"/>
    <property type="evidence" value="ECO:0007669"/>
    <property type="project" value="UniProtKB-KW"/>
</dbReference>
<proteinExistence type="predicted"/>
<reference evidence="6" key="1">
    <citation type="journal article" date="2019" name="Int. J. Syst. Evol. Microbiol.">
        <title>The Global Catalogue of Microorganisms (GCM) 10K type strain sequencing project: providing services to taxonomists for standard genome sequencing and annotation.</title>
        <authorList>
            <consortium name="The Broad Institute Genomics Platform"/>
            <consortium name="The Broad Institute Genome Sequencing Center for Infectious Disease"/>
            <person name="Wu L."/>
            <person name="Ma J."/>
        </authorList>
    </citation>
    <scope>NUCLEOTIDE SEQUENCE [LARGE SCALE GENOMIC DNA]</scope>
    <source>
        <strain evidence="6">CGMCC 4.7177</strain>
    </source>
</reference>
<dbReference type="CDD" id="cd10917">
    <property type="entry name" value="CE4_NodB_like_6s_7s"/>
    <property type="match status" value="1"/>
</dbReference>
<evidence type="ECO:0000256" key="2">
    <source>
        <dbReference type="ARBA" id="ARBA00022801"/>
    </source>
</evidence>
<keyword evidence="6" id="KW-1185">Reference proteome</keyword>
<keyword evidence="2 5" id="KW-0378">Hydrolase</keyword>
<feature type="domain" description="NodB homology" evidence="4">
    <location>
        <begin position="70"/>
        <end position="247"/>
    </location>
</feature>
<evidence type="ECO:0000259" key="4">
    <source>
        <dbReference type="PROSITE" id="PS51677"/>
    </source>
</evidence>
<dbReference type="PANTHER" id="PTHR10587">
    <property type="entry name" value="GLYCOSYL TRANSFERASE-RELATED"/>
    <property type="match status" value="1"/>
</dbReference>
<comment type="caution">
    <text evidence="5">The sequence shown here is derived from an EMBL/GenBank/DDBJ whole genome shotgun (WGS) entry which is preliminary data.</text>
</comment>
<evidence type="ECO:0000313" key="5">
    <source>
        <dbReference type="EMBL" id="MFC4498795.1"/>
    </source>
</evidence>
<accession>A0ABV9AIA3</accession>
<protein>
    <submittedName>
        <fullName evidence="5">Polysaccharide deacetylase family protein</fullName>
        <ecNumber evidence="5">3.-.-.-</ecNumber>
    </submittedName>
</protein>
<keyword evidence="1" id="KW-0479">Metal-binding</keyword>
<feature type="region of interest" description="Disordered" evidence="3">
    <location>
        <begin position="38"/>
        <end position="61"/>
    </location>
</feature>
<dbReference type="EC" id="3.-.-.-" evidence="5"/>
<dbReference type="SUPFAM" id="SSF88713">
    <property type="entry name" value="Glycoside hydrolase/deacetylase"/>
    <property type="match status" value="1"/>
</dbReference>
<dbReference type="Gene3D" id="3.20.20.370">
    <property type="entry name" value="Glycoside hydrolase/deacetylase"/>
    <property type="match status" value="1"/>
</dbReference>
<feature type="compositionally biased region" description="Low complexity" evidence="3">
    <location>
        <begin position="45"/>
        <end position="61"/>
    </location>
</feature>
<dbReference type="RefSeq" id="WP_381168394.1">
    <property type="nucleotide sequence ID" value="NZ_JBHSFK010000002.1"/>
</dbReference>
<dbReference type="Pfam" id="PF01522">
    <property type="entry name" value="Polysacc_deac_1"/>
    <property type="match status" value="1"/>
</dbReference>